<dbReference type="Proteomes" id="UP000053586">
    <property type="component" value="Unassembled WGS sequence"/>
</dbReference>
<proteinExistence type="predicted"/>
<accession>H5TD14</accession>
<dbReference type="STRING" id="56804.BAE46_11830"/>
<protein>
    <submittedName>
        <fullName evidence="2">Uncharacterized protein</fullName>
    </submittedName>
</protein>
<reference evidence="2 3" key="1">
    <citation type="journal article" date="2012" name="J. Bacteriol.">
        <title>Genome sequence of proteorhodopsin-containing sea ice bacterium Glaciecola punicea ACAM 611T.</title>
        <authorList>
            <person name="Qin Q.-L."/>
            <person name="Xie B.-B."/>
            <person name="Shu Y.-L."/>
            <person name="Rong J.-C."/>
            <person name="Zhao D.-L."/>
            <person name="Zhang X.-Y."/>
            <person name="Chen X.-L."/>
            <person name="Zhou B.-C."/>
            <person name="Zhanga Y.-Z."/>
        </authorList>
    </citation>
    <scope>NUCLEOTIDE SEQUENCE [LARGE SCALE GENOMIC DNA]</scope>
    <source>
        <strain evidence="2 3">ACAM 611</strain>
    </source>
</reference>
<keyword evidence="3" id="KW-1185">Reference proteome</keyword>
<name>H5TD14_9ALTE</name>
<evidence type="ECO:0000313" key="2">
    <source>
        <dbReference type="EMBL" id="GAB56191.1"/>
    </source>
</evidence>
<sequence>MTAAVTNSLDERIIATYPTNDKAKQAKVVLMRKLGLLSGSIKIVEPNEKTPSEKLEGSSKPIGKKMLLLHLKYPAMGFLIGMCIAFLLVLFGPAFAQISPMFTFIAFISHGVFIGAFFAGFRSLKPEHDHLNQHALQAKEQDYWSLIVNTNDTDISKQDICDEIEQTECVVVKVSK</sequence>
<evidence type="ECO:0000313" key="3">
    <source>
        <dbReference type="Proteomes" id="UP000053586"/>
    </source>
</evidence>
<dbReference type="EMBL" id="BAET01000022">
    <property type="protein sequence ID" value="GAB56191.1"/>
    <property type="molecule type" value="Genomic_DNA"/>
</dbReference>
<evidence type="ECO:0000256" key="1">
    <source>
        <dbReference type="SAM" id="Phobius"/>
    </source>
</evidence>
<reference evidence="2 3" key="2">
    <citation type="journal article" date="2017" name="Antonie Van Leeuwenhoek">
        <title>Rhizobium rhizosphaerae sp. nov., a novel species isolated from rice rhizosphere.</title>
        <authorList>
            <person name="Zhao J.J."/>
            <person name="Zhang J."/>
            <person name="Zhang R.J."/>
            <person name="Zhang C.W."/>
            <person name="Yin H.Q."/>
            <person name="Zhang X.X."/>
        </authorList>
    </citation>
    <scope>NUCLEOTIDE SEQUENCE [LARGE SCALE GENOMIC DNA]</scope>
    <source>
        <strain evidence="2 3">ACAM 611</strain>
    </source>
</reference>
<dbReference type="AlphaFoldDB" id="H5TD14"/>
<keyword evidence="1" id="KW-0812">Transmembrane</keyword>
<dbReference type="OrthoDB" id="6332366at2"/>
<keyword evidence="1" id="KW-1133">Transmembrane helix</keyword>
<organism evidence="2 3">
    <name type="scientific">Glaciecola punicea ACAM 611</name>
    <dbReference type="NCBI Taxonomy" id="1121923"/>
    <lineage>
        <taxon>Bacteria</taxon>
        <taxon>Pseudomonadati</taxon>
        <taxon>Pseudomonadota</taxon>
        <taxon>Gammaproteobacteria</taxon>
        <taxon>Alteromonadales</taxon>
        <taxon>Alteromonadaceae</taxon>
        <taxon>Glaciecola</taxon>
    </lineage>
</organism>
<gene>
    <name evidence="2" type="ORF">GPUN_2076</name>
</gene>
<dbReference type="RefSeq" id="WP_006006059.1">
    <property type="nucleotide sequence ID" value="NZ_BAET01000022.1"/>
</dbReference>
<feature type="transmembrane region" description="Helical" evidence="1">
    <location>
        <begin position="73"/>
        <end position="95"/>
    </location>
</feature>
<feature type="transmembrane region" description="Helical" evidence="1">
    <location>
        <begin position="101"/>
        <end position="121"/>
    </location>
</feature>
<keyword evidence="1" id="KW-0472">Membrane</keyword>
<comment type="caution">
    <text evidence="2">The sequence shown here is derived from an EMBL/GenBank/DDBJ whole genome shotgun (WGS) entry which is preliminary data.</text>
</comment>